<dbReference type="PANTHER" id="PTHR23120">
    <property type="entry name" value="MAESTRO-RELATED HEAT DOMAIN-CONTAINING"/>
    <property type="match status" value="1"/>
</dbReference>
<dbReference type="InterPro" id="IPR055406">
    <property type="entry name" value="HEAT_Maestro"/>
</dbReference>
<protein>
    <recommendedName>
        <fullName evidence="1">Maestro/Maestro-like HEAT-repeats domain-containing protein</fullName>
    </recommendedName>
</protein>
<organism evidence="2 3">
    <name type="scientific">Mycteria americana</name>
    <name type="common">Wood stork</name>
    <dbReference type="NCBI Taxonomy" id="33587"/>
    <lineage>
        <taxon>Eukaryota</taxon>
        <taxon>Metazoa</taxon>
        <taxon>Chordata</taxon>
        <taxon>Craniata</taxon>
        <taxon>Vertebrata</taxon>
        <taxon>Euteleostomi</taxon>
        <taxon>Archelosauria</taxon>
        <taxon>Archosauria</taxon>
        <taxon>Dinosauria</taxon>
        <taxon>Saurischia</taxon>
        <taxon>Theropoda</taxon>
        <taxon>Coelurosauria</taxon>
        <taxon>Aves</taxon>
        <taxon>Neognathae</taxon>
        <taxon>Neoaves</taxon>
        <taxon>Aequornithes</taxon>
        <taxon>Ciconiiformes</taxon>
        <taxon>Ciconiidae</taxon>
        <taxon>Mycteria</taxon>
    </lineage>
</organism>
<gene>
    <name evidence="2" type="ORF">QYF61_009685</name>
</gene>
<keyword evidence="3" id="KW-1185">Reference proteome</keyword>
<proteinExistence type="predicted"/>
<dbReference type="PANTHER" id="PTHR23120:SF42">
    <property type="entry name" value="MAESTRO HEAT-LIKE REPEAT FAMILY MEMBER 3"/>
    <property type="match status" value="1"/>
</dbReference>
<accession>A0AAN7MLV9</accession>
<feature type="domain" description="Maestro/Maestro-like HEAT-repeats" evidence="1">
    <location>
        <begin position="199"/>
        <end position="250"/>
    </location>
</feature>
<sequence length="299" mass="32731">MWEVMLSQPHTLEKVLRELLSKLQDQQLRGMFSSTAEEACIHHLALLASSNIASEEFAGLYKAQRYLRRPSLVLLSLVLRGLVTLSQRPETARKMLVLLPDIMETLQNANTDNKTKALLLFRNVMGPMKRKKASPTALQLVEKLVPLFDDWEPGAAPGSHQLLGAEPDSQASPLTSATLTPLLGERLLLKCPCPPPYQDSSQLRELSICLFKDLVQMVVGNDKRQMKKNARRSLLPLFFHMSDQSESMAKVQLSNLTSDVGQGVLTAQGLPGHPGGARAAAGSWTLGACVTSGSNCLSH</sequence>
<dbReference type="AlphaFoldDB" id="A0AAN7MLV9"/>
<reference evidence="2 3" key="1">
    <citation type="journal article" date="2023" name="J. Hered.">
        <title>Chromosome-level genome of the wood stork (Mycteria americana) provides insight into avian chromosome evolution.</title>
        <authorList>
            <person name="Flamio R. Jr."/>
            <person name="Ramstad K.M."/>
        </authorList>
    </citation>
    <scope>NUCLEOTIDE SEQUENCE [LARGE SCALE GENOMIC DNA]</scope>
    <source>
        <strain evidence="2">JAX WOST 10</strain>
    </source>
</reference>
<evidence type="ECO:0000313" key="2">
    <source>
        <dbReference type="EMBL" id="KAK4809430.1"/>
    </source>
</evidence>
<dbReference type="Proteomes" id="UP001333110">
    <property type="component" value="Unassembled WGS sequence"/>
</dbReference>
<dbReference type="Pfam" id="PF23227">
    <property type="entry name" value="HEAT_MROH2B_C"/>
    <property type="match status" value="2"/>
</dbReference>
<dbReference type="InterPro" id="IPR045206">
    <property type="entry name" value="Maestro_heat-like_prot"/>
</dbReference>
<comment type="caution">
    <text evidence="2">The sequence shown here is derived from an EMBL/GenBank/DDBJ whole genome shotgun (WGS) entry which is preliminary data.</text>
</comment>
<dbReference type="GO" id="GO:0005737">
    <property type="term" value="C:cytoplasm"/>
    <property type="evidence" value="ECO:0007669"/>
    <property type="project" value="TreeGrafter"/>
</dbReference>
<evidence type="ECO:0000259" key="1">
    <source>
        <dbReference type="Pfam" id="PF23227"/>
    </source>
</evidence>
<name>A0AAN7MLV9_MYCAM</name>
<evidence type="ECO:0000313" key="3">
    <source>
        <dbReference type="Proteomes" id="UP001333110"/>
    </source>
</evidence>
<feature type="domain" description="Maestro/Maestro-like HEAT-repeats" evidence="1">
    <location>
        <begin position="65"/>
        <end position="151"/>
    </location>
</feature>
<dbReference type="EMBL" id="JAUNZN010000021">
    <property type="protein sequence ID" value="KAK4809430.1"/>
    <property type="molecule type" value="Genomic_DNA"/>
</dbReference>